<name>J4C301_THEOR</name>
<dbReference type="Proteomes" id="UP000003786">
    <property type="component" value="Chromosome 1"/>
</dbReference>
<organism evidence="1 2">
    <name type="scientific">Theileria orientalis strain Shintoku</name>
    <dbReference type="NCBI Taxonomy" id="869250"/>
    <lineage>
        <taxon>Eukaryota</taxon>
        <taxon>Sar</taxon>
        <taxon>Alveolata</taxon>
        <taxon>Apicomplexa</taxon>
        <taxon>Aconoidasida</taxon>
        <taxon>Piroplasmida</taxon>
        <taxon>Theileriidae</taxon>
        <taxon>Theileria</taxon>
    </lineage>
</organism>
<dbReference type="AlphaFoldDB" id="J4C301"/>
<gene>
    <name evidence="1" type="ORF">TOT_010001035</name>
</gene>
<keyword evidence="2" id="KW-1185">Reference proteome</keyword>
<dbReference type="VEuPathDB" id="PiroplasmaDB:TOT_010001035"/>
<sequence length="45" mass="4871">MGHSVARLTFCIHSCAFSGGLTLESSKPSTNTSNHVYELLIIFVT</sequence>
<proteinExistence type="predicted"/>
<dbReference type="KEGG" id="tot:TOT_010001035"/>
<dbReference type="RefSeq" id="XP_009689882.1">
    <property type="nucleotide sequence ID" value="XM_009691587.1"/>
</dbReference>
<evidence type="ECO:0000313" key="1">
    <source>
        <dbReference type="EMBL" id="BAM39581.1"/>
    </source>
</evidence>
<dbReference type="GeneID" id="20713857"/>
<dbReference type="EMBL" id="AP011946">
    <property type="protein sequence ID" value="BAM39581.1"/>
    <property type="molecule type" value="Genomic_DNA"/>
</dbReference>
<evidence type="ECO:0000313" key="2">
    <source>
        <dbReference type="Proteomes" id="UP000003786"/>
    </source>
</evidence>
<accession>J4C301</accession>
<protein>
    <submittedName>
        <fullName evidence="1">Uncharacterized protein</fullName>
    </submittedName>
</protein>
<reference evidence="1 2" key="1">
    <citation type="journal article" date="2012" name="MBio">
        <title>Comparative genome analysis of three eukaryotic parasites with differing abilities to transform leukocytes reveals key mediators of Theileria-induced leukocyte transformation.</title>
        <authorList>
            <person name="Hayashida K."/>
            <person name="Hara Y."/>
            <person name="Abe T."/>
            <person name="Yamasaki C."/>
            <person name="Toyoda A."/>
            <person name="Kosuge T."/>
            <person name="Suzuki Y."/>
            <person name="Sato Y."/>
            <person name="Kawashima S."/>
            <person name="Katayama T."/>
            <person name="Wakaguri H."/>
            <person name="Inoue N."/>
            <person name="Homma K."/>
            <person name="Tada-Umezaki M."/>
            <person name="Yagi Y."/>
            <person name="Fujii Y."/>
            <person name="Habara T."/>
            <person name="Kanehisa M."/>
            <person name="Watanabe H."/>
            <person name="Ito K."/>
            <person name="Gojobori T."/>
            <person name="Sugawara H."/>
            <person name="Imanishi T."/>
            <person name="Weir W."/>
            <person name="Gardner M."/>
            <person name="Pain A."/>
            <person name="Shiels B."/>
            <person name="Hattori M."/>
            <person name="Nene V."/>
            <person name="Sugimoto C."/>
        </authorList>
    </citation>
    <scope>NUCLEOTIDE SEQUENCE [LARGE SCALE GENOMIC DNA]</scope>
    <source>
        <strain evidence="1 2">Shintoku</strain>
    </source>
</reference>